<proteinExistence type="predicted"/>
<protein>
    <recommendedName>
        <fullName evidence="3">HNH endonuclease</fullName>
    </recommendedName>
</protein>
<comment type="caution">
    <text evidence="1">The sequence shown here is derived from an EMBL/GenBank/DDBJ whole genome shotgun (WGS) entry which is preliminary data.</text>
</comment>
<reference evidence="1 2" key="1">
    <citation type="submission" date="2018-08" db="EMBL/GenBank/DDBJ databases">
        <title>A genome reference for cultivated species of the human gut microbiota.</title>
        <authorList>
            <person name="Zou Y."/>
            <person name="Xue W."/>
            <person name="Luo G."/>
        </authorList>
    </citation>
    <scope>NUCLEOTIDE SEQUENCE [LARGE SCALE GENOMIC DNA]</scope>
    <source>
        <strain evidence="1 2">AM42-38</strain>
    </source>
</reference>
<dbReference type="Proteomes" id="UP000283855">
    <property type="component" value="Unassembled WGS sequence"/>
</dbReference>
<evidence type="ECO:0008006" key="3">
    <source>
        <dbReference type="Google" id="ProtNLM"/>
    </source>
</evidence>
<gene>
    <name evidence="1" type="ORF">DW921_09845</name>
</gene>
<accession>A0A413SYK1</accession>
<evidence type="ECO:0000313" key="1">
    <source>
        <dbReference type="EMBL" id="RHA74825.1"/>
    </source>
</evidence>
<dbReference type="RefSeq" id="WP_118400609.1">
    <property type="nucleotide sequence ID" value="NZ_CABJGD010000020.1"/>
</dbReference>
<organism evidence="1 2">
    <name type="scientific">Phocaeicola coprophilus</name>
    <dbReference type="NCBI Taxonomy" id="387090"/>
    <lineage>
        <taxon>Bacteria</taxon>
        <taxon>Pseudomonadati</taxon>
        <taxon>Bacteroidota</taxon>
        <taxon>Bacteroidia</taxon>
        <taxon>Bacteroidales</taxon>
        <taxon>Bacteroidaceae</taxon>
        <taxon>Phocaeicola</taxon>
    </lineage>
</organism>
<evidence type="ECO:0000313" key="2">
    <source>
        <dbReference type="Proteomes" id="UP000283855"/>
    </source>
</evidence>
<dbReference type="EMBL" id="QSFT01000020">
    <property type="protein sequence ID" value="RHA74825.1"/>
    <property type="molecule type" value="Genomic_DNA"/>
</dbReference>
<name>A0A413SYK1_9BACT</name>
<sequence length="336" mass="39918">MEIVIGILFIICILDISLHILKSRNKTNNISHINNLPLNSSKQSIDTKHIGNPLLSNTTGENEFYKQYLKDPRWINKRNQIIKRDHYICQNCHNMYKLSTLEDLKQIVNFPEVANEVIQIFQHIKDRNWELRQIIDFPETTNEFIQTIGHINITQVILKRVFTKDLYPYYIQDLNIYLQSMRIAISLDHYNCYPLSLYNISTNPNVPKQTVTFYDINCSSIRFLKRDENISKTDHVYLQFIPDNSTNNEWYLIPLFNYIIKSDYKGQALLIYNEYGIIFPLYKLSCANNLEVHHKAYPSRLPWEVNDNLLITLCHKCHKQIHQNQKHSYGNRFFTQ</sequence>
<dbReference type="AlphaFoldDB" id="A0A413SYK1"/>